<feature type="domain" description="Histidine kinase/HSP90-like ATPase" evidence="2">
    <location>
        <begin position="20"/>
        <end position="132"/>
    </location>
</feature>
<evidence type="ECO:0000256" key="1">
    <source>
        <dbReference type="ARBA" id="ARBA00022527"/>
    </source>
</evidence>
<evidence type="ECO:0000313" key="3">
    <source>
        <dbReference type="EMBL" id="GII93701.1"/>
    </source>
</evidence>
<dbReference type="PANTHER" id="PTHR35526:SF3">
    <property type="entry name" value="ANTI-SIGMA-F FACTOR RSBW"/>
    <property type="match status" value="1"/>
</dbReference>
<dbReference type="InterPro" id="IPR050267">
    <property type="entry name" value="Anti-sigma-factor_SerPK"/>
</dbReference>
<dbReference type="AlphaFoldDB" id="A0A919RKG9"/>
<keyword evidence="1" id="KW-0808">Transferase</keyword>
<keyword evidence="3" id="KW-0547">Nucleotide-binding</keyword>
<keyword evidence="1" id="KW-0418">Kinase</keyword>
<dbReference type="Proteomes" id="UP000606172">
    <property type="component" value="Unassembled WGS sequence"/>
</dbReference>
<keyword evidence="4" id="KW-1185">Reference proteome</keyword>
<dbReference type="GO" id="GO:0005524">
    <property type="term" value="F:ATP binding"/>
    <property type="evidence" value="ECO:0007669"/>
    <property type="project" value="UniProtKB-KW"/>
</dbReference>
<keyword evidence="1" id="KW-0723">Serine/threonine-protein kinase</keyword>
<dbReference type="SUPFAM" id="SSF55874">
    <property type="entry name" value="ATPase domain of HSP90 chaperone/DNA topoisomerase II/histidine kinase"/>
    <property type="match status" value="1"/>
</dbReference>
<reference evidence="3" key="1">
    <citation type="submission" date="2021-01" db="EMBL/GenBank/DDBJ databases">
        <title>Whole genome shotgun sequence of Sinosporangium siamense NBRC 109515.</title>
        <authorList>
            <person name="Komaki H."/>
            <person name="Tamura T."/>
        </authorList>
    </citation>
    <scope>NUCLEOTIDE SEQUENCE</scope>
    <source>
        <strain evidence="3">NBRC 109515</strain>
    </source>
</reference>
<dbReference type="Pfam" id="PF13581">
    <property type="entry name" value="HATPase_c_2"/>
    <property type="match status" value="1"/>
</dbReference>
<dbReference type="InterPro" id="IPR036890">
    <property type="entry name" value="HATPase_C_sf"/>
</dbReference>
<evidence type="ECO:0000259" key="2">
    <source>
        <dbReference type="Pfam" id="PF13581"/>
    </source>
</evidence>
<comment type="caution">
    <text evidence="3">The sequence shown here is derived from an EMBL/GenBank/DDBJ whole genome shotgun (WGS) entry which is preliminary data.</text>
</comment>
<dbReference type="PANTHER" id="PTHR35526">
    <property type="entry name" value="ANTI-SIGMA-F FACTOR RSBW-RELATED"/>
    <property type="match status" value="1"/>
</dbReference>
<dbReference type="Gene3D" id="3.30.565.10">
    <property type="entry name" value="Histidine kinase-like ATPase, C-terminal domain"/>
    <property type="match status" value="1"/>
</dbReference>
<protein>
    <submittedName>
        <fullName evidence="3">ATP-binding protein</fullName>
    </submittedName>
</protein>
<dbReference type="GO" id="GO:0004674">
    <property type="term" value="F:protein serine/threonine kinase activity"/>
    <property type="evidence" value="ECO:0007669"/>
    <property type="project" value="UniProtKB-KW"/>
</dbReference>
<evidence type="ECO:0000313" key="4">
    <source>
        <dbReference type="Proteomes" id="UP000606172"/>
    </source>
</evidence>
<dbReference type="EMBL" id="BOOW01000026">
    <property type="protein sequence ID" value="GII93701.1"/>
    <property type="molecule type" value="Genomic_DNA"/>
</dbReference>
<organism evidence="3 4">
    <name type="scientific">Sinosporangium siamense</name>
    <dbReference type="NCBI Taxonomy" id="1367973"/>
    <lineage>
        <taxon>Bacteria</taxon>
        <taxon>Bacillati</taxon>
        <taxon>Actinomycetota</taxon>
        <taxon>Actinomycetes</taxon>
        <taxon>Streptosporangiales</taxon>
        <taxon>Streptosporangiaceae</taxon>
        <taxon>Sinosporangium</taxon>
    </lineage>
</organism>
<dbReference type="CDD" id="cd16936">
    <property type="entry name" value="HATPase_RsbW-like"/>
    <property type="match status" value="1"/>
</dbReference>
<dbReference type="InterPro" id="IPR003594">
    <property type="entry name" value="HATPase_dom"/>
</dbReference>
<accession>A0A919RKG9</accession>
<proteinExistence type="predicted"/>
<gene>
    <name evidence="3" type="ORF">Ssi02_39320</name>
</gene>
<name>A0A919RKG9_9ACTN</name>
<keyword evidence="3" id="KW-0067">ATP-binding</keyword>
<sequence>MQMSEYGEAEGPQDWVLRLPGAPEQVARARRLVSSALGREHPLHDDGVLLASELATNAIVHSQSGEGGAFTLTVSTSGDRVRICVRDDGSATPPCVCHAGLNATGGRGLPLVDTLAASWGLMRENGVNTVWFELALDLVGARASAPGARLTSLST</sequence>